<keyword evidence="1" id="KW-0678">Repressor</keyword>
<keyword evidence="2" id="KW-0805">Transcription regulation</keyword>
<evidence type="ECO:0000259" key="6">
    <source>
        <dbReference type="PROSITE" id="PS50977"/>
    </source>
</evidence>
<evidence type="ECO:0000313" key="7">
    <source>
        <dbReference type="EMBL" id="GAA2188743.1"/>
    </source>
</evidence>
<dbReference type="Gene3D" id="1.10.357.10">
    <property type="entry name" value="Tetracycline Repressor, domain 2"/>
    <property type="match status" value="1"/>
</dbReference>
<dbReference type="SUPFAM" id="SSF48498">
    <property type="entry name" value="Tetracyclin repressor-like, C-terminal domain"/>
    <property type="match status" value="1"/>
</dbReference>
<dbReference type="SUPFAM" id="SSF46689">
    <property type="entry name" value="Homeodomain-like"/>
    <property type="match status" value="1"/>
</dbReference>
<organism evidence="7 8">
    <name type="scientific">Leucobacter alluvii</name>
    <dbReference type="NCBI Taxonomy" id="340321"/>
    <lineage>
        <taxon>Bacteria</taxon>
        <taxon>Bacillati</taxon>
        <taxon>Actinomycetota</taxon>
        <taxon>Actinomycetes</taxon>
        <taxon>Micrococcales</taxon>
        <taxon>Microbacteriaceae</taxon>
        <taxon>Leucobacter</taxon>
    </lineage>
</organism>
<protein>
    <recommendedName>
        <fullName evidence="6">HTH tetR-type domain-containing protein</fullName>
    </recommendedName>
</protein>
<proteinExistence type="predicted"/>
<keyword evidence="8" id="KW-1185">Reference proteome</keyword>
<evidence type="ECO:0000256" key="3">
    <source>
        <dbReference type="ARBA" id="ARBA00023125"/>
    </source>
</evidence>
<sequence length="179" mass="19395">MRDGLDGLSVRKVALEAHVSVGAIQHHYATKDALLVASAEHITSQFMRRAEEVSQQAFAREGGFAAFAAFCELLANASPTESSSGDDVTPSIVWLWYAAKATQPGFVADTFARFWSGTEEYLMGAIIELFPSLDAADEAAHLLAVLDGIAIARAAEPGRMSLSRAQMLVRRHLDCLSRR</sequence>
<accession>A0ABN3B6D0</accession>
<dbReference type="Pfam" id="PF13977">
    <property type="entry name" value="TetR_C_6"/>
    <property type="match status" value="1"/>
</dbReference>
<reference evidence="7 8" key="1">
    <citation type="journal article" date="2019" name="Int. J. Syst. Evol. Microbiol.">
        <title>The Global Catalogue of Microorganisms (GCM) 10K type strain sequencing project: providing services to taxonomists for standard genome sequencing and annotation.</title>
        <authorList>
            <consortium name="The Broad Institute Genomics Platform"/>
            <consortium name="The Broad Institute Genome Sequencing Center for Infectious Disease"/>
            <person name="Wu L."/>
            <person name="Ma J."/>
        </authorList>
    </citation>
    <scope>NUCLEOTIDE SEQUENCE [LARGE SCALE GENOMIC DNA]</scope>
    <source>
        <strain evidence="7 8">JCM 14919</strain>
    </source>
</reference>
<dbReference type="InterPro" id="IPR001647">
    <property type="entry name" value="HTH_TetR"/>
</dbReference>
<evidence type="ECO:0000313" key="8">
    <source>
        <dbReference type="Proteomes" id="UP001501084"/>
    </source>
</evidence>
<dbReference type="EMBL" id="BAAAOP010000007">
    <property type="protein sequence ID" value="GAA2188743.1"/>
    <property type="molecule type" value="Genomic_DNA"/>
</dbReference>
<dbReference type="InterPro" id="IPR009057">
    <property type="entry name" value="Homeodomain-like_sf"/>
</dbReference>
<dbReference type="InterPro" id="IPR039538">
    <property type="entry name" value="BetI_C"/>
</dbReference>
<dbReference type="Proteomes" id="UP001501084">
    <property type="component" value="Unassembled WGS sequence"/>
</dbReference>
<dbReference type="InterPro" id="IPR036271">
    <property type="entry name" value="Tet_transcr_reg_TetR-rel_C_sf"/>
</dbReference>
<feature type="DNA-binding region" description="H-T-H motif" evidence="5">
    <location>
        <begin position="9"/>
        <end position="28"/>
    </location>
</feature>
<evidence type="ECO:0000256" key="1">
    <source>
        <dbReference type="ARBA" id="ARBA00022491"/>
    </source>
</evidence>
<keyword evidence="3 5" id="KW-0238">DNA-binding</keyword>
<evidence type="ECO:0000256" key="5">
    <source>
        <dbReference type="PROSITE-ProRule" id="PRU00335"/>
    </source>
</evidence>
<gene>
    <name evidence="7" type="ORF">GCM10009786_18980</name>
</gene>
<evidence type="ECO:0000256" key="2">
    <source>
        <dbReference type="ARBA" id="ARBA00023015"/>
    </source>
</evidence>
<name>A0ABN3B6D0_9MICO</name>
<dbReference type="PROSITE" id="PS50977">
    <property type="entry name" value="HTH_TETR_2"/>
    <property type="match status" value="1"/>
</dbReference>
<feature type="domain" description="HTH tetR-type" evidence="6">
    <location>
        <begin position="1"/>
        <end position="46"/>
    </location>
</feature>
<evidence type="ECO:0000256" key="4">
    <source>
        <dbReference type="ARBA" id="ARBA00023163"/>
    </source>
</evidence>
<dbReference type="Pfam" id="PF00440">
    <property type="entry name" value="TetR_N"/>
    <property type="match status" value="1"/>
</dbReference>
<keyword evidence="4" id="KW-0804">Transcription</keyword>
<comment type="caution">
    <text evidence="7">The sequence shown here is derived from an EMBL/GenBank/DDBJ whole genome shotgun (WGS) entry which is preliminary data.</text>
</comment>